<sequence length="332" mass="35234">MPFLADGLAAGEAVVLACREENSALLAEALGHDDRIVVLPREGIYTRTAHVIATLRRVVRRQLVAGASGVRLLGEIPVDQSGDEWHEWHRCEAISNVALGPLPLSSVCAFDRRALSDAICEGVEETHPALMTPAGPVPNHRYVDPATVLRRTPTTRAGRAEDTPPTLQLADLADASRLPELRARVRAALDGSGEPGQLRGRFAAAVAEVLLNALRHGRPPVVVRLWATPTRLECTVTDRGDGFDDPLAGYTPPGNGFPPAGAGLWLVRQACDTLEVFRTGTGFAVRLATGLPGSDAPPTPSSAAAPADTPAARADRARADARELARRLGEQL</sequence>
<dbReference type="InterPro" id="IPR025847">
    <property type="entry name" value="MEDS_domain"/>
</dbReference>
<dbReference type="InterPro" id="IPR047718">
    <property type="entry name" value="RsbA-like_anti_sig"/>
</dbReference>
<evidence type="ECO:0000256" key="2">
    <source>
        <dbReference type="SAM" id="MobiDB-lite"/>
    </source>
</evidence>
<dbReference type="Gene3D" id="3.30.565.10">
    <property type="entry name" value="Histidine kinase-like ATPase, C-terminal domain"/>
    <property type="match status" value="1"/>
</dbReference>
<organism evidence="5 6">
    <name type="scientific">Geodermatophilus sabuli</name>
    <dbReference type="NCBI Taxonomy" id="1564158"/>
    <lineage>
        <taxon>Bacteria</taxon>
        <taxon>Bacillati</taxon>
        <taxon>Actinomycetota</taxon>
        <taxon>Actinomycetes</taxon>
        <taxon>Geodermatophilales</taxon>
        <taxon>Geodermatophilaceae</taxon>
        <taxon>Geodermatophilus</taxon>
    </lineage>
</organism>
<evidence type="ECO:0000259" key="3">
    <source>
        <dbReference type="Pfam" id="PF13581"/>
    </source>
</evidence>
<dbReference type="InterPro" id="IPR050267">
    <property type="entry name" value="Anti-sigma-factor_SerPK"/>
</dbReference>
<feature type="compositionally biased region" description="Low complexity" evidence="2">
    <location>
        <begin position="301"/>
        <end position="312"/>
    </location>
</feature>
<dbReference type="CDD" id="cd16936">
    <property type="entry name" value="HATPase_RsbW-like"/>
    <property type="match status" value="1"/>
</dbReference>
<feature type="region of interest" description="Disordered" evidence="2">
    <location>
        <begin position="291"/>
        <end position="332"/>
    </location>
</feature>
<dbReference type="Proteomes" id="UP000219514">
    <property type="component" value="Unassembled WGS sequence"/>
</dbReference>
<evidence type="ECO:0000256" key="1">
    <source>
        <dbReference type="ARBA" id="ARBA00022527"/>
    </source>
</evidence>
<feature type="domain" description="Histidine kinase/HSP90-like ATPase" evidence="3">
    <location>
        <begin position="173"/>
        <end position="287"/>
    </location>
</feature>
<dbReference type="Pfam" id="PF13581">
    <property type="entry name" value="HATPase_c_2"/>
    <property type="match status" value="1"/>
</dbReference>
<protein>
    <submittedName>
        <fullName evidence="5">Anti-sigma regulatory factor (Ser/Thr protein kinase)</fullName>
    </submittedName>
</protein>
<name>A0A285E8P3_9ACTN</name>
<dbReference type="PANTHER" id="PTHR35526">
    <property type="entry name" value="ANTI-SIGMA-F FACTOR RSBW-RELATED"/>
    <property type="match status" value="1"/>
</dbReference>
<dbReference type="SUPFAM" id="SSF55874">
    <property type="entry name" value="ATPase domain of HSP90 chaperone/DNA topoisomerase II/histidine kinase"/>
    <property type="match status" value="1"/>
</dbReference>
<feature type="compositionally biased region" description="Basic and acidic residues" evidence="2">
    <location>
        <begin position="313"/>
        <end position="332"/>
    </location>
</feature>
<dbReference type="OrthoDB" id="3748385at2"/>
<dbReference type="GO" id="GO:0004674">
    <property type="term" value="F:protein serine/threonine kinase activity"/>
    <property type="evidence" value="ECO:0007669"/>
    <property type="project" value="UniProtKB-KW"/>
</dbReference>
<reference evidence="5 6" key="1">
    <citation type="submission" date="2017-09" db="EMBL/GenBank/DDBJ databases">
        <authorList>
            <person name="Ehlers B."/>
            <person name="Leendertz F.H."/>
        </authorList>
    </citation>
    <scope>NUCLEOTIDE SEQUENCE [LARGE SCALE GENOMIC DNA]</scope>
    <source>
        <strain evidence="5 6">DSM 46844</strain>
    </source>
</reference>
<evidence type="ECO:0000259" key="4">
    <source>
        <dbReference type="Pfam" id="PF14417"/>
    </source>
</evidence>
<keyword evidence="1" id="KW-0723">Serine/threonine-protein kinase</keyword>
<dbReference type="NCBIfam" id="NF041045">
    <property type="entry name" value="RsbA_anti_sig"/>
    <property type="match status" value="1"/>
</dbReference>
<dbReference type="EMBL" id="OBDO01000002">
    <property type="protein sequence ID" value="SNX95489.1"/>
    <property type="molecule type" value="Genomic_DNA"/>
</dbReference>
<dbReference type="InterPro" id="IPR003594">
    <property type="entry name" value="HATPase_dom"/>
</dbReference>
<dbReference type="AlphaFoldDB" id="A0A285E8P3"/>
<accession>A0A285E8P3</accession>
<dbReference type="Pfam" id="PF14417">
    <property type="entry name" value="MEDS"/>
    <property type="match status" value="1"/>
</dbReference>
<keyword evidence="5" id="KW-0808">Transferase</keyword>
<dbReference type="PANTHER" id="PTHR35526:SF3">
    <property type="entry name" value="ANTI-SIGMA-F FACTOR RSBW"/>
    <property type="match status" value="1"/>
</dbReference>
<feature type="domain" description="MEDS" evidence="4">
    <location>
        <begin position="1"/>
        <end position="128"/>
    </location>
</feature>
<dbReference type="InterPro" id="IPR036890">
    <property type="entry name" value="HATPase_C_sf"/>
</dbReference>
<keyword evidence="5" id="KW-0418">Kinase</keyword>
<evidence type="ECO:0000313" key="6">
    <source>
        <dbReference type="Proteomes" id="UP000219514"/>
    </source>
</evidence>
<keyword evidence="6" id="KW-1185">Reference proteome</keyword>
<evidence type="ECO:0000313" key="5">
    <source>
        <dbReference type="EMBL" id="SNX95489.1"/>
    </source>
</evidence>
<gene>
    <name evidence="5" type="ORF">SAMN06893097_102188</name>
</gene>
<proteinExistence type="predicted"/>